<dbReference type="PROSITE" id="PS50222">
    <property type="entry name" value="EF_HAND_2"/>
    <property type="match status" value="1"/>
</dbReference>
<evidence type="ECO:0000256" key="1">
    <source>
        <dbReference type="ARBA" id="ARBA00022723"/>
    </source>
</evidence>
<organism evidence="4 5">
    <name type="scientific">Steinernema hermaphroditum</name>
    <dbReference type="NCBI Taxonomy" id="289476"/>
    <lineage>
        <taxon>Eukaryota</taxon>
        <taxon>Metazoa</taxon>
        <taxon>Ecdysozoa</taxon>
        <taxon>Nematoda</taxon>
        <taxon>Chromadorea</taxon>
        <taxon>Rhabditida</taxon>
        <taxon>Tylenchina</taxon>
        <taxon>Panagrolaimomorpha</taxon>
        <taxon>Strongyloidoidea</taxon>
        <taxon>Steinernematidae</taxon>
        <taxon>Steinernema</taxon>
    </lineage>
</organism>
<dbReference type="GO" id="GO:0019888">
    <property type="term" value="F:protein phosphatase regulator activity"/>
    <property type="evidence" value="ECO:0007669"/>
    <property type="project" value="TreeGrafter"/>
</dbReference>
<dbReference type="EMBL" id="JAUCMV010000004">
    <property type="protein sequence ID" value="KAK0403194.1"/>
    <property type="molecule type" value="Genomic_DNA"/>
</dbReference>
<evidence type="ECO:0000313" key="5">
    <source>
        <dbReference type="Proteomes" id="UP001175271"/>
    </source>
</evidence>
<evidence type="ECO:0000259" key="3">
    <source>
        <dbReference type="PROSITE" id="PS50222"/>
    </source>
</evidence>
<feature type="domain" description="EF-hand" evidence="3">
    <location>
        <begin position="389"/>
        <end position="424"/>
    </location>
</feature>
<evidence type="ECO:0000313" key="4">
    <source>
        <dbReference type="EMBL" id="KAK0403194.1"/>
    </source>
</evidence>
<proteinExistence type="predicted"/>
<feature type="region of interest" description="Disordered" evidence="2">
    <location>
        <begin position="1"/>
        <end position="25"/>
    </location>
</feature>
<dbReference type="Proteomes" id="UP001175271">
    <property type="component" value="Unassembled WGS sequence"/>
</dbReference>
<accession>A0AA39HEE5</accession>
<dbReference type="InterPro" id="IPR002048">
    <property type="entry name" value="EF_hand_dom"/>
</dbReference>
<evidence type="ECO:0000256" key="2">
    <source>
        <dbReference type="SAM" id="MobiDB-lite"/>
    </source>
</evidence>
<dbReference type="Gene3D" id="1.10.238.220">
    <property type="match status" value="1"/>
</dbReference>
<dbReference type="Gene3D" id="1.10.238.10">
    <property type="entry name" value="EF-hand"/>
    <property type="match status" value="1"/>
</dbReference>
<dbReference type="Pfam" id="PF17958">
    <property type="entry name" value="EF-hand_13"/>
    <property type="match status" value="1"/>
</dbReference>
<gene>
    <name evidence="4" type="ORF">QR680_016773</name>
</gene>
<dbReference type="SUPFAM" id="SSF47473">
    <property type="entry name" value="EF-hand"/>
    <property type="match status" value="1"/>
</dbReference>
<keyword evidence="1" id="KW-0479">Metal-binding</keyword>
<dbReference type="GO" id="GO:0005509">
    <property type="term" value="F:calcium ion binding"/>
    <property type="evidence" value="ECO:0007669"/>
    <property type="project" value="InterPro"/>
</dbReference>
<dbReference type="PANTHER" id="PTHR14095:SF0">
    <property type="entry name" value="MIP22305P"/>
    <property type="match status" value="1"/>
</dbReference>
<dbReference type="InterPro" id="IPR041534">
    <property type="entry name" value="EF-hand_13"/>
</dbReference>
<comment type="caution">
    <text evidence="4">The sequence shown here is derived from an EMBL/GenBank/DDBJ whole genome shotgun (WGS) entry which is preliminary data.</text>
</comment>
<dbReference type="GO" id="GO:0000159">
    <property type="term" value="C:protein phosphatase type 2A complex"/>
    <property type="evidence" value="ECO:0007669"/>
    <property type="project" value="TreeGrafter"/>
</dbReference>
<reference evidence="4" key="1">
    <citation type="submission" date="2023-06" db="EMBL/GenBank/DDBJ databases">
        <title>Genomic analysis of the entomopathogenic nematode Steinernema hermaphroditum.</title>
        <authorList>
            <person name="Schwarz E.M."/>
            <person name="Heppert J.K."/>
            <person name="Baniya A."/>
            <person name="Schwartz H.T."/>
            <person name="Tan C.-H."/>
            <person name="Antoshechkin I."/>
            <person name="Sternberg P.W."/>
            <person name="Goodrich-Blair H."/>
            <person name="Dillman A.R."/>
        </authorList>
    </citation>
    <scope>NUCLEOTIDE SEQUENCE</scope>
    <source>
        <strain evidence="4">PS9179</strain>
        <tissue evidence="4">Whole animal</tissue>
    </source>
</reference>
<dbReference type="Gene3D" id="1.10.238.230">
    <property type="match status" value="1"/>
</dbReference>
<sequence>MSCMSKPPLSPRTPLRTPSPSPRKICRTPEDFNASFEADISAEKCFLRASAESPTQLLVERVARLSLSPSPVPKLDFDTDYDLIASPPPQRPNEILKKENTKASAIPKFYYPYGKPVPEAVNKAALDSVKQAFSKLPSGIARKSCDLIQVCKAINFPVYCKRPLYEAIARASGHGSVTAELPPITFENFSSFWEEMTSKAHDEASRFVFTLAAARCSKFSSSDVREYLIREDFTSLISDLISTHPGLDFLLDSPKFHRYYTDTVVVRIFWTVNRSFINDKIPIAKVRRSNLIEAIRKLEKTDDTNEISDFFSYAHFFVIYCTFHELDRDGDMLLTPSDMRRYADGVLTAAVIERIFRGAGLKGAKTGKRRPVIGLCEFVAFMLAEVDKRNLASIDYWFRCLDVEGTGVLTAEEMRYFYASVESELREYELLHFSDVIDMLFDYAAPMKRRIALSDLRKCGLAHRFLNTFVNKEKFLEQETTEGERAPRMSEWELFCLEEYHRMAAQDL</sequence>
<name>A0AA39HEE5_9BILA</name>
<protein>
    <recommendedName>
        <fullName evidence="3">EF-hand domain-containing protein</fullName>
    </recommendedName>
</protein>
<dbReference type="InterPro" id="IPR011992">
    <property type="entry name" value="EF-hand-dom_pair"/>
</dbReference>
<keyword evidence="5" id="KW-1185">Reference proteome</keyword>
<dbReference type="PANTHER" id="PTHR14095">
    <property type="entry name" value="PHOSPHATASE 2A REGULATORY SUBUNIT-RELATED"/>
    <property type="match status" value="1"/>
</dbReference>
<dbReference type="AlphaFoldDB" id="A0AA39HEE5"/>